<reference evidence="2" key="2">
    <citation type="journal article" date="2022" name="Microbiol. Resour. Announc.">
        <title>Metagenome Sequencing to Explore Phylogenomics of Terrestrial Cyanobacteria.</title>
        <authorList>
            <person name="Ward R.D."/>
            <person name="Stajich J.E."/>
            <person name="Johansen J.R."/>
            <person name="Huntemann M."/>
            <person name="Clum A."/>
            <person name="Foster B."/>
            <person name="Foster B."/>
            <person name="Roux S."/>
            <person name="Palaniappan K."/>
            <person name="Varghese N."/>
            <person name="Mukherjee S."/>
            <person name="Reddy T.B.K."/>
            <person name="Daum C."/>
            <person name="Copeland A."/>
            <person name="Chen I.A."/>
            <person name="Ivanova N.N."/>
            <person name="Kyrpides N.C."/>
            <person name="Shapiro N."/>
            <person name="Eloe-Fadrosh E.A."/>
            <person name="Pietrasiak N."/>
        </authorList>
    </citation>
    <scope>NUCLEOTIDE SEQUENCE</scope>
    <source>
        <strain evidence="2">JT2-VF2</strain>
    </source>
</reference>
<dbReference type="Pfam" id="PF14491">
    <property type="entry name" value="DUF4435"/>
    <property type="match status" value="1"/>
</dbReference>
<evidence type="ECO:0000313" key="2">
    <source>
        <dbReference type="EMBL" id="MBW4562805.1"/>
    </source>
</evidence>
<dbReference type="EMBL" id="JAHHHN010000009">
    <property type="protein sequence ID" value="MBW4562805.1"/>
    <property type="molecule type" value="Genomic_DNA"/>
</dbReference>
<dbReference type="Proteomes" id="UP000715781">
    <property type="component" value="Unassembled WGS sequence"/>
</dbReference>
<accession>A0A951UI31</accession>
<reference evidence="2" key="1">
    <citation type="submission" date="2021-05" db="EMBL/GenBank/DDBJ databases">
        <authorList>
            <person name="Pietrasiak N."/>
            <person name="Ward R."/>
            <person name="Stajich J.E."/>
            <person name="Kurbessoian T."/>
        </authorList>
    </citation>
    <scope>NUCLEOTIDE SEQUENCE</scope>
    <source>
        <strain evidence="2">JT2-VF2</strain>
    </source>
</reference>
<comment type="caution">
    <text evidence="2">The sequence shown here is derived from an EMBL/GenBank/DDBJ whole genome shotgun (WGS) entry which is preliminary data.</text>
</comment>
<name>A0A951UI31_9NOST</name>
<protein>
    <submittedName>
        <fullName evidence="2">DUF4435 domain-containing protein</fullName>
    </submittedName>
</protein>
<proteinExistence type="predicted"/>
<organism evidence="2 3">
    <name type="scientific">Mojavia pulchra JT2-VF2</name>
    <dbReference type="NCBI Taxonomy" id="287848"/>
    <lineage>
        <taxon>Bacteria</taxon>
        <taxon>Bacillati</taxon>
        <taxon>Cyanobacteriota</taxon>
        <taxon>Cyanophyceae</taxon>
        <taxon>Nostocales</taxon>
        <taxon>Nostocaceae</taxon>
    </lineage>
</organism>
<feature type="domain" description="DUF4435" evidence="1">
    <location>
        <begin position="25"/>
        <end position="233"/>
    </location>
</feature>
<evidence type="ECO:0000259" key="1">
    <source>
        <dbReference type="Pfam" id="PF14491"/>
    </source>
</evidence>
<dbReference type="AlphaFoldDB" id="A0A951UI31"/>
<sequence length="288" mass="32965">MRDLLSVDRVANSIRLQRSTYSGTFLLVEGGSDKTFYERFVDTLACKLITVSGKPSSKLRVIAVLEILEKSSFQGILAIVDADFDRLATVSYSSPNLLRTDTHDLETMLIKSPAFNKVVAEFGSEEKISQFNRDIRLTLLETGMSLGYFLWISQSDGLNLTFDGITFSKFIDEQTLQIDELKLIREIKNKSQAFSLRDEDLQQRLISRKNNSHDPWQVCCGHDLVELLSFSLRKTIGSNKPSDVEPISLERNLRLAYEAVYFRETLLYSEIRVWESNNQPFKVLRNDI</sequence>
<dbReference type="InterPro" id="IPR029492">
    <property type="entry name" value="DUF4435"/>
</dbReference>
<gene>
    <name evidence="2" type="ORF">KME32_16975</name>
</gene>
<evidence type="ECO:0000313" key="3">
    <source>
        <dbReference type="Proteomes" id="UP000715781"/>
    </source>
</evidence>